<dbReference type="OMA" id="RHGASQM"/>
<proteinExistence type="inferred from homology"/>
<dbReference type="Gene3D" id="3.20.170.30">
    <property type="match status" value="1"/>
</dbReference>
<keyword evidence="9" id="KW-1185">Reference proteome</keyword>
<dbReference type="STRING" id="283909.R7VCQ3"/>
<evidence type="ECO:0000256" key="4">
    <source>
        <dbReference type="ARBA" id="ARBA00022679"/>
    </source>
</evidence>
<comment type="function">
    <text evidence="1">Catalyzes the last step of tRNA splicing, the transfer of the splice junction 2'-phosphate from ligated tRNA to NAD to produce ADP-ribose 1''-2'' cyclic phosphate.</text>
</comment>
<evidence type="ECO:0000256" key="6">
    <source>
        <dbReference type="ARBA" id="ARBA00047949"/>
    </source>
</evidence>
<keyword evidence="4" id="KW-0808">Transferase</keyword>
<dbReference type="SUPFAM" id="SSF56399">
    <property type="entry name" value="ADP-ribosylation"/>
    <property type="match status" value="1"/>
</dbReference>
<reference evidence="8" key="3">
    <citation type="submission" date="2015-06" db="UniProtKB">
        <authorList>
            <consortium name="EnsemblMetazoa"/>
        </authorList>
    </citation>
    <scope>IDENTIFICATION</scope>
</reference>
<dbReference type="GO" id="GO:0006388">
    <property type="term" value="P:tRNA splicing, via endonucleolytic cleavage and ligation"/>
    <property type="evidence" value="ECO:0007669"/>
    <property type="project" value="TreeGrafter"/>
</dbReference>
<dbReference type="AlphaFoldDB" id="R7VCQ3"/>
<dbReference type="PANTHER" id="PTHR12684:SF2">
    <property type="entry name" value="TRNA 2'-PHOSPHOTRANSFERASE 1"/>
    <property type="match status" value="1"/>
</dbReference>
<evidence type="ECO:0000256" key="1">
    <source>
        <dbReference type="ARBA" id="ARBA00003343"/>
    </source>
</evidence>
<dbReference type="InterPro" id="IPR042081">
    <property type="entry name" value="RNA_2'-PTrans_C"/>
</dbReference>
<dbReference type="Gene3D" id="1.10.10.970">
    <property type="entry name" value="RNA 2'-phosphotransferase, Tpt1/KptA family, N-terminal domain"/>
    <property type="match status" value="1"/>
</dbReference>
<dbReference type="OrthoDB" id="419694at2759"/>
<evidence type="ECO:0000313" key="9">
    <source>
        <dbReference type="Proteomes" id="UP000014760"/>
    </source>
</evidence>
<comment type="similarity">
    <text evidence="2">Belongs to the KptA/TPT1 family.</text>
</comment>
<comment type="catalytic activity">
    <reaction evidence="6">
        <text>2'-phospho-[ligated tRNA] + NAD(+) = mature tRNA + ADP-alpha-D-ribose 1'',2''-cyclic phosphate + nicotinamide</text>
        <dbReference type="Rhea" id="RHEA:23324"/>
        <dbReference type="Rhea" id="RHEA-COMP:11106"/>
        <dbReference type="Rhea" id="RHEA-COMP:11107"/>
        <dbReference type="ChEBI" id="CHEBI:17154"/>
        <dbReference type="ChEBI" id="CHEBI:57540"/>
        <dbReference type="ChEBI" id="CHEBI:76596"/>
        <dbReference type="ChEBI" id="CHEBI:82883"/>
        <dbReference type="ChEBI" id="CHEBI:85027"/>
        <dbReference type="EC" id="2.7.1.160"/>
    </reaction>
</comment>
<dbReference type="EnsemblMetazoa" id="CapteT138742">
    <property type="protein sequence ID" value="CapteP138742"/>
    <property type="gene ID" value="CapteG138742"/>
</dbReference>
<evidence type="ECO:0000313" key="8">
    <source>
        <dbReference type="EnsemblMetazoa" id="CapteP138742"/>
    </source>
</evidence>
<dbReference type="EMBL" id="KB293180">
    <property type="protein sequence ID" value="ELU16414.1"/>
    <property type="molecule type" value="Genomic_DNA"/>
</dbReference>
<gene>
    <name evidence="7" type="ORF">CAPTEDRAFT_138742</name>
</gene>
<dbReference type="GO" id="GO:0000215">
    <property type="term" value="F:tRNA 2'-phosphotransferase activity"/>
    <property type="evidence" value="ECO:0007669"/>
    <property type="project" value="UniProtKB-EC"/>
</dbReference>
<evidence type="ECO:0000256" key="3">
    <source>
        <dbReference type="ARBA" id="ARBA00012007"/>
    </source>
</evidence>
<protein>
    <recommendedName>
        <fullName evidence="3">2'-phosphotransferase</fullName>
        <ecNumber evidence="3">2.7.1.160</ecNumber>
    </recommendedName>
</protein>
<accession>R7VCQ3</accession>
<dbReference type="EMBL" id="AMQN01000619">
    <property type="status" value="NOT_ANNOTATED_CDS"/>
    <property type="molecule type" value="Genomic_DNA"/>
</dbReference>
<evidence type="ECO:0000313" key="7">
    <source>
        <dbReference type="EMBL" id="ELU16414.1"/>
    </source>
</evidence>
<reference evidence="9" key="1">
    <citation type="submission" date="2012-12" db="EMBL/GenBank/DDBJ databases">
        <authorList>
            <person name="Hellsten U."/>
            <person name="Grimwood J."/>
            <person name="Chapman J.A."/>
            <person name="Shapiro H."/>
            <person name="Aerts A."/>
            <person name="Otillar R.P."/>
            <person name="Terry A.Y."/>
            <person name="Boore J.L."/>
            <person name="Simakov O."/>
            <person name="Marletaz F."/>
            <person name="Cho S.-J."/>
            <person name="Edsinger-Gonzales E."/>
            <person name="Havlak P."/>
            <person name="Kuo D.-H."/>
            <person name="Larsson T."/>
            <person name="Lv J."/>
            <person name="Arendt D."/>
            <person name="Savage R."/>
            <person name="Osoegawa K."/>
            <person name="de Jong P."/>
            <person name="Lindberg D.R."/>
            <person name="Seaver E.C."/>
            <person name="Weisblat D.A."/>
            <person name="Putnam N.H."/>
            <person name="Grigoriev I.V."/>
            <person name="Rokhsar D.S."/>
        </authorList>
    </citation>
    <scope>NUCLEOTIDE SEQUENCE</scope>
    <source>
        <strain evidence="9">I ESC-2004</strain>
    </source>
</reference>
<dbReference type="PANTHER" id="PTHR12684">
    <property type="entry name" value="PUTATIVE PHOSPHOTRANSFERASE"/>
    <property type="match status" value="1"/>
</dbReference>
<dbReference type="Proteomes" id="UP000014760">
    <property type="component" value="Unassembled WGS sequence"/>
</dbReference>
<dbReference type="FunCoup" id="R7VCQ3">
    <property type="interactions" value="225"/>
</dbReference>
<dbReference type="InterPro" id="IPR042080">
    <property type="entry name" value="RNA_2'-PTrans_N"/>
</dbReference>
<evidence type="ECO:0000256" key="5">
    <source>
        <dbReference type="ARBA" id="ARBA00023027"/>
    </source>
</evidence>
<name>R7VCQ3_CAPTE</name>
<dbReference type="Pfam" id="PF01885">
    <property type="entry name" value="PTS_2-RNA"/>
    <property type="match status" value="1"/>
</dbReference>
<organism evidence="7">
    <name type="scientific">Capitella teleta</name>
    <name type="common">Polychaete worm</name>
    <dbReference type="NCBI Taxonomy" id="283909"/>
    <lineage>
        <taxon>Eukaryota</taxon>
        <taxon>Metazoa</taxon>
        <taxon>Spiralia</taxon>
        <taxon>Lophotrochozoa</taxon>
        <taxon>Annelida</taxon>
        <taxon>Polychaeta</taxon>
        <taxon>Sedentaria</taxon>
        <taxon>Scolecida</taxon>
        <taxon>Capitellidae</taxon>
        <taxon>Capitella</taxon>
    </lineage>
</organism>
<dbReference type="HOGENOM" id="CLU_052998_1_1_1"/>
<keyword evidence="5" id="KW-0520">NAD</keyword>
<dbReference type="InterPro" id="IPR002745">
    <property type="entry name" value="Ptrans_KptA/Tpt1"/>
</dbReference>
<dbReference type="EC" id="2.7.1.160" evidence="3"/>
<reference evidence="7 9" key="2">
    <citation type="journal article" date="2013" name="Nature">
        <title>Insights into bilaterian evolution from three spiralian genomes.</title>
        <authorList>
            <person name="Simakov O."/>
            <person name="Marletaz F."/>
            <person name="Cho S.J."/>
            <person name="Edsinger-Gonzales E."/>
            <person name="Havlak P."/>
            <person name="Hellsten U."/>
            <person name="Kuo D.H."/>
            <person name="Larsson T."/>
            <person name="Lv J."/>
            <person name="Arendt D."/>
            <person name="Savage R."/>
            <person name="Osoegawa K."/>
            <person name="de Jong P."/>
            <person name="Grimwood J."/>
            <person name="Chapman J.A."/>
            <person name="Shapiro H."/>
            <person name="Aerts A."/>
            <person name="Otillar R.P."/>
            <person name="Terry A.Y."/>
            <person name="Boore J.L."/>
            <person name="Grigoriev I.V."/>
            <person name="Lindberg D.R."/>
            <person name="Seaver E.C."/>
            <person name="Weisblat D.A."/>
            <person name="Putnam N.H."/>
            <person name="Rokhsar D.S."/>
        </authorList>
    </citation>
    <scope>NUCLEOTIDE SEQUENCE</scope>
    <source>
        <strain evidence="7 9">I ESC-2004</strain>
    </source>
</reference>
<sequence>MASARRRPRPPPDDTTQLSKAMSYLLRHGAEKEGFTLLDGGFLSAEDILSFSSIRSKGFTEADLRRVVETNDKKRFFMEEHNGKLHIRANQGHSVQVDETMMNMMPITKAEDAPVVVHGTYFKAWECIKHQGLSRMNRQHIHFAAGVPGNSEVVSGMRRGCHVIIFIDLAIALQKGLLFYRSANNVILSPGDAQGTIFPEFFKEVWQMNPRKRLQ</sequence>
<evidence type="ECO:0000256" key="2">
    <source>
        <dbReference type="ARBA" id="ARBA00009836"/>
    </source>
</evidence>